<proteinExistence type="predicted"/>
<dbReference type="KEGG" id="bur:Bcep18194_B3026"/>
<keyword evidence="2" id="KW-0732">Signal</keyword>
<evidence type="ECO:0000313" key="5">
    <source>
        <dbReference type="Proteomes" id="UP000002705"/>
    </source>
</evidence>
<dbReference type="PANTHER" id="PTHR34606:SF15">
    <property type="entry name" value="BON DOMAIN-CONTAINING PROTEIN"/>
    <property type="match status" value="1"/>
</dbReference>
<accession>Q390I0</accession>
<sequence>MKGDSMKVLQRGLIATVAALGIVAVAGTARAASDPASTTVASGAPADKVRRADDRRLTRRVSAALARTRGLNATRIVVRARSGVVTLRGGVSDGQQAAMAVEAARQVDGVTQVTNQLRLGEQMP</sequence>
<dbReference type="Proteomes" id="UP000002705">
    <property type="component" value="Chromosome 2"/>
</dbReference>
<feature type="chain" id="PRO_5004222521" evidence="2">
    <location>
        <begin position="32"/>
        <end position="124"/>
    </location>
</feature>
<dbReference type="HOGENOM" id="CLU_098552_1_4_4"/>
<gene>
    <name evidence="4" type="ordered locus">Bcep18194_B3026</name>
</gene>
<dbReference type="AlphaFoldDB" id="Q390I0"/>
<dbReference type="SMART" id="SM00749">
    <property type="entry name" value="BON"/>
    <property type="match status" value="1"/>
</dbReference>
<dbReference type="PATRIC" id="fig|482957.22.peg.6852"/>
<evidence type="ECO:0000313" key="4">
    <source>
        <dbReference type="EMBL" id="ABB13136.1"/>
    </source>
</evidence>
<evidence type="ECO:0000259" key="3">
    <source>
        <dbReference type="PROSITE" id="PS50914"/>
    </source>
</evidence>
<dbReference type="InterPro" id="IPR007055">
    <property type="entry name" value="BON_dom"/>
</dbReference>
<dbReference type="EMBL" id="CP000152">
    <property type="protein sequence ID" value="ABB13136.1"/>
    <property type="molecule type" value="Genomic_DNA"/>
</dbReference>
<feature type="signal peptide" evidence="2">
    <location>
        <begin position="1"/>
        <end position="31"/>
    </location>
</feature>
<organism evidence="4 5">
    <name type="scientific">Burkholderia lata (strain ATCC 17760 / DSM 23089 / LMG 22485 / NCIMB 9086 / R18194 / 383)</name>
    <dbReference type="NCBI Taxonomy" id="482957"/>
    <lineage>
        <taxon>Bacteria</taxon>
        <taxon>Pseudomonadati</taxon>
        <taxon>Pseudomonadota</taxon>
        <taxon>Betaproteobacteria</taxon>
        <taxon>Burkholderiales</taxon>
        <taxon>Burkholderiaceae</taxon>
        <taxon>Burkholderia</taxon>
        <taxon>Burkholderia cepacia complex</taxon>
    </lineage>
</organism>
<keyword evidence="5" id="KW-1185">Reference proteome</keyword>
<dbReference type="PANTHER" id="PTHR34606">
    <property type="entry name" value="BON DOMAIN-CONTAINING PROTEIN"/>
    <property type="match status" value="1"/>
</dbReference>
<dbReference type="Gene3D" id="3.30.1340.30">
    <property type="match status" value="1"/>
</dbReference>
<feature type="region of interest" description="Disordered" evidence="1">
    <location>
        <begin position="34"/>
        <end position="55"/>
    </location>
</feature>
<name>Q390I0_BURL3</name>
<dbReference type="InterPro" id="IPR051686">
    <property type="entry name" value="Lipoprotein_DolP"/>
</dbReference>
<dbReference type="InterPro" id="IPR014004">
    <property type="entry name" value="Transpt-assoc_nodulatn_dom_bac"/>
</dbReference>
<reference evidence="4" key="1">
    <citation type="submission" date="2005-10" db="EMBL/GenBank/DDBJ databases">
        <title>Complete sequence of chromosome 2 of Burkholderia sp. 383.</title>
        <authorList>
            <consortium name="US DOE Joint Genome Institute"/>
            <person name="Copeland A."/>
            <person name="Lucas S."/>
            <person name="Lapidus A."/>
            <person name="Barry K."/>
            <person name="Detter J.C."/>
            <person name="Glavina T."/>
            <person name="Hammon N."/>
            <person name="Israni S."/>
            <person name="Pitluck S."/>
            <person name="Chain P."/>
            <person name="Malfatti S."/>
            <person name="Shin M."/>
            <person name="Vergez L."/>
            <person name="Schmutz J."/>
            <person name="Larimer F."/>
            <person name="Land M."/>
            <person name="Kyrpides N."/>
            <person name="Lykidis A."/>
            <person name="Richardson P."/>
        </authorList>
    </citation>
    <scope>NUCLEOTIDE SEQUENCE [LARGE SCALE GENOMIC DNA]</scope>
    <source>
        <strain evidence="4">383</strain>
    </source>
</reference>
<dbReference type="PROSITE" id="PS50914">
    <property type="entry name" value="BON"/>
    <property type="match status" value="1"/>
</dbReference>
<feature type="domain" description="BON" evidence="3">
    <location>
        <begin position="53"/>
        <end position="121"/>
    </location>
</feature>
<evidence type="ECO:0000256" key="1">
    <source>
        <dbReference type="SAM" id="MobiDB-lite"/>
    </source>
</evidence>
<evidence type="ECO:0000256" key="2">
    <source>
        <dbReference type="SAM" id="SignalP"/>
    </source>
</evidence>
<protein>
    <submittedName>
        <fullName evidence="4">Transport-associated protein</fullName>
    </submittedName>
</protein>
<dbReference type="Pfam" id="PF04972">
    <property type="entry name" value="BON"/>
    <property type="match status" value="1"/>
</dbReference>